<dbReference type="GO" id="GO:0050660">
    <property type="term" value="F:flavin adenine dinucleotide binding"/>
    <property type="evidence" value="ECO:0007669"/>
    <property type="project" value="InterPro"/>
</dbReference>
<dbReference type="InterPro" id="IPR013786">
    <property type="entry name" value="AcylCoA_DH/ox_N"/>
</dbReference>
<dbReference type="PIRSF" id="PIRSF016578">
    <property type="entry name" value="HsaA"/>
    <property type="match status" value="1"/>
</dbReference>
<dbReference type="Pfam" id="PF02770">
    <property type="entry name" value="Acyl-CoA_dh_M"/>
    <property type="match status" value="1"/>
</dbReference>
<evidence type="ECO:0000256" key="5">
    <source>
        <dbReference type="ARBA" id="ARBA00023002"/>
    </source>
</evidence>
<dbReference type="InterPro" id="IPR006091">
    <property type="entry name" value="Acyl-CoA_Oxase/DH_mid-dom"/>
</dbReference>
<reference evidence="10 11" key="1">
    <citation type="journal article" date="2018" name="Environ. Microbiol.">
        <title>Novel energy conservation strategies and behaviour of Pelotomaculum schinkii driving syntrophic propionate catabolism.</title>
        <authorList>
            <person name="Hidalgo-Ahumada C.A.P."/>
            <person name="Nobu M.K."/>
            <person name="Narihiro T."/>
            <person name="Tamaki H."/>
            <person name="Liu W.T."/>
            <person name="Kamagata Y."/>
            <person name="Stams A.J.M."/>
            <person name="Imachi H."/>
            <person name="Sousa D.Z."/>
        </authorList>
    </citation>
    <scope>NUCLEOTIDE SEQUENCE [LARGE SCALE GENOMIC DNA]</scope>
    <source>
        <strain evidence="10 11">HH</strain>
    </source>
</reference>
<evidence type="ECO:0000313" key="10">
    <source>
        <dbReference type="EMBL" id="TEB07595.1"/>
    </source>
</evidence>
<dbReference type="Gene3D" id="1.10.540.10">
    <property type="entry name" value="Acyl-CoA dehydrogenase/oxidase, N-terminal domain"/>
    <property type="match status" value="1"/>
</dbReference>
<comment type="similarity">
    <text evidence="2 6">Belongs to the acyl-CoA dehydrogenase family.</text>
</comment>
<dbReference type="FunFam" id="1.20.140.10:FF:000004">
    <property type="entry name" value="Acyl-CoA dehydrogenase FadE25"/>
    <property type="match status" value="1"/>
</dbReference>
<feature type="domain" description="Acyl-CoA dehydrogenase/oxidase N-terminal" evidence="9">
    <location>
        <begin position="7"/>
        <end position="118"/>
    </location>
</feature>
<dbReference type="InterPro" id="IPR037069">
    <property type="entry name" value="AcylCoA_DH/ox_N_sf"/>
</dbReference>
<dbReference type="GO" id="GO:0003995">
    <property type="term" value="F:acyl-CoA dehydrogenase activity"/>
    <property type="evidence" value="ECO:0007669"/>
    <property type="project" value="InterPro"/>
</dbReference>
<dbReference type="EMBL" id="QFGA01000001">
    <property type="protein sequence ID" value="TEB07595.1"/>
    <property type="molecule type" value="Genomic_DNA"/>
</dbReference>
<proteinExistence type="inferred from homology"/>
<dbReference type="InterPro" id="IPR009075">
    <property type="entry name" value="AcylCo_DH/oxidase_C"/>
</dbReference>
<keyword evidence="5 6" id="KW-0560">Oxidoreductase</keyword>
<dbReference type="Gene3D" id="2.40.110.10">
    <property type="entry name" value="Butyryl-CoA Dehydrogenase, subunit A, domain 2"/>
    <property type="match status" value="1"/>
</dbReference>
<organism evidence="10 11">
    <name type="scientific">Pelotomaculum schinkii</name>
    <dbReference type="NCBI Taxonomy" id="78350"/>
    <lineage>
        <taxon>Bacteria</taxon>
        <taxon>Bacillati</taxon>
        <taxon>Bacillota</taxon>
        <taxon>Clostridia</taxon>
        <taxon>Eubacteriales</taxon>
        <taxon>Desulfotomaculaceae</taxon>
        <taxon>Pelotomaculum</taxon>
    </lineage>
</organism>
<dbReference type="CDD" id="cd01158">
    <property type="entry name" value="SCAD_SBCAD"/>
    <property type="match status" value="1"/>
</dbReference>
<evidence type="ECO:0000256" key="3">
    <source>
        <dbReference type="ARBA" id="ARBA00022630"/>
    </source>
</evidence>
<dbReference type="InterPro" id="IPR009100">
    <property type="entry name" value="AcylCoA_DH/oxidase_NM_dom_sf"/>
</dbReference>
<protein>
    <submittedName>
        <fullName evidence="10">Acyl-CoA dehydrogenase</fullName>
        <ecNumber evidence="10">1.3.99.-</ecNumber>
    </submittedName>
</protein>
<name>A0A4Y7RF14_9FIRM</name>
<comment type="cofactor">
    <cofactor evidence="1 6">
        <name>FAD</name>
        <dbReference type="ChEBI" id="CHEBI:57692"/>
    </cofactor>
</comment>
<evidence type="ECO:0000256" key="6">
    <source>
        <dbReference type="RuleBase" id="RU362125"/>
    </source>
</evidence>
<evidence type="ECO:0000313" key="11">
    <source>
        <dbReference type="Proteomes" id="UP000298324"/>
    </source>
</evidence>
<dbReference type="SUPFAM" id="SSF47203">
    <property type="entry name" value="Acyl-CoA dehydrogenase C-terminal domain-like"/>
    <property type="match status" value="1"/>
</dbReference>
<keyword evidence="3 6" id="KW-0285">Flavoprotein</keyword>
<dbReference type="PANTHER" id="PTHR43884">
    <property type="entry name" value="ACYL-COA DEHYDROGENASE"/>
    <property type="match status" value="1"/>
</dbReference>
<dbReference type="EC" id="1.3.99.-" evidence="10"/>
<dbReference type="SUPFAM" id="SSF56645">
    <property type="entry name" value="Acyl-CoA dehydrogenase NM domain-like"/>
    <property type="match status" value="1"/>
</dbReference>
<gene>
    <name evidence="10" type="primary">acdA_1</name>
    <name evidence="10" type="ORF">Psch_01150</name>
</gene>
<dbReference type="AlphaFoldDB" id="A0A4Y7RF14"/>
<feature type="domain" description="Acyl-CoA oxidase/dehydrogenase middle" evidence="8">
    <location>
        <begin position="122"/>
        <end position="217"/>
    </location>
</feature>
<evidence type="ECO:0000259" key="7">
    <source>
        <dbReference type="Pfam" id="PF00441"/>
    </source>
</evidence>
<feature type="domain" description="Acyl-CoA dehydrogenase/oxidase C-terminal" evidence="7">
    <location>
        <begin position="229"/>
        <end position="377"/>
    </location>
</feature>
<evidence type="ECO:0000256" key="2">
    <source>
        <dbReference type="ARBA" id="ARBA00009347"/>
    </source>
</evidence>
<dbReference type="Proteomes" id="UP000298324">
    <property type="component" value="Unassembled WGS sequence"/>
</dbReference>
<dbReference type="Pfam" id="PF00441">
    <property type="entry name" value="Acyl-CoA_dh_1"/>
    <property type="match status" value="1"/>
</dbReference>
<keyword evidence="4 6" id="KW-0274">FAD</keyword>
<dbReference type="InterPro" id="IPR046373">
    <property type="entry name" value="Acyl-CoA_Oxase/DH_mid-dom_sf"/>
</dbReference>
<evidence type="ECO:0000256" key="4">
    <source>
        <dbReference type="ARBA" id="ARBA00022827"/>
    </source>
</evidence>
<keyword evidence="11" id="KW-1185">Reference proteome</keyword>
<dbReference type="InterPro" id="IPR006089">
    <property type="entry name" value="Acyl-CoA_DH_CS"/>
</dbReference>
<dbReference type="PROSITE" id="PS00073">
    <property type="entry name" value="ACYL_COA_DH_2"/>
    <property type="match status" value="1"/>
</dbReference>
<dbReference type="Gene3D" id="1.20.140.10">
    <property type="entry name" value="Butyryl-CoA Dehydrogenase, subunit A, domain 3"/>
    <property type="match status" value="1"/>
</dbReference>
<dbReference type="FunFam" id="1.10.540.10:FF:000002">
    <property type="entry name" value="Acyl-CoA dehydrogenase FadE19"/>
    <property type="match status" value="1"/>
</dbReference>
<evidence type="ECO:0000259" key="9">
    <source>
        <dbReference type="Pfam" id="PF02771"/>
    </source>
</evidence>
<accession>A0A4Y7RF14</accession>
<sequence length="379" mass="41635">MDFALSPKHEMMKSMFREFAEKEVAPVAAELDEKSEFSWDLFRKMGQLGMFGIPYPQEYGGAGADYLTFVLACEEIGRACTSSAMLLNGQNSINSGPIYRHGTEEQKKKYLVPIITGKALGAFCLTEADAGTDASNQQTTAVLDGSEWVIDGTKMFITNAGLADIYIIMAMTDTGNNSKGISAFVVEKDTPGLSFGKKENKMGVRASHTAEVILQDCRIPRENLLGKEGEGFKIAMQNLDSGRIGVGAISLGIAQAALDESTKYAKERQQFGRPIGANQAIQWMIADMATELEAARYLVYRAAWLRDQKKAHSKEASMAKLFASELAMRASVKAVQIHGGYGYMKEYKVERLMRDAKVCEIFEGTSEVQRMLISRAALT</sequence>
<evidence type="ECO:0000256" key="1">
    <source>
        <dbReference type="ARBA" id="ARBA00001974"/>
    </source>
</evidence>
<dbReference type="RefSeq" id="WP_190239446.1">
    <property type="nucleotide sequence ID" value="NZ_QFGA01000001.1"/>
</dbReference>
<dbReference type="FunFam" id="2.40.110.10:FF:000001">
    <property type="entry name" value="Acyl-CoA dehydrogenase, mitochondrial"/>
    <property type="match status" value="1"/>
</dbReference>
<dbReference type="InterPro" id="IPR036250">
    <property type="entry name" value="AcylCo_DH-like_C"/>
</dbReference>
<comment type="caution">
    <text evidence="10">The sequence shown here is derived from an EMBL/GenBank/DDBJ whole genome shotgun (WGS) entry which is preliminary data.</text>
</comment>
<dbReference type="PANTHER" id="PTHR43884:SF12">
    <property type="entry name" value="ISOVALERYL-COA DEHYDROGENASE, MITOCHONDRIAL-RELATED"/>
    <property type="match status" value="1"/>
</dbReference>
<dbReference type="Pfam" id="PF02771">
    <property type="entry name" value="Acyl-CoA_dh_N"/>
    <property type="match status" value="1"/>
</dbReference>
<evidence type="ECO:0000259" key="8">
    <source>
        <dbReference type="Pfam" id="PF02770"/>
    </source>
</evidence>